<dbReference type="InterPro" id="IPR010838">
    <property type="entry name" value="DUF1444"/>
</dbReference>
<dbReference type="EMBL" id="AWQQ01000111">
    <property type="protein sequence ID" value="PHJ37175.1"/>
    <property type="molecule type" value="Genomic_DNA"/>
</dbReference>
<dbReference type="Pfam" id="PF07285">
    <property type="entry name" value="DUF1444"/>
    <property type="match status" value="1"/>
</dbReference>
<reference evidence="1 2" key="1">
    <citation type="submission" date="2013-09" db="EMBL/GenBank/DDBJ databases">
        <title>Biodegradation of hydrocarbons in the deep terrestrial subsurface : characterization of a microbial consortium composed of two Desulfotomaculum species originating from a deep geological formation.</title>
        <authorList>
            <person name="Aullo T."/>
            <person name="Berlendis S."/>
            <person name="Lascourreges J.-F."/>
            <person name="Dessort D."/>
            <person name="Saint-Laurent S."/>
            <person name="Schraauwers B."/>
            <person name="Mas J."/>
            <person name="Magot M."/>
            <person name="Ranchou-Peyruse A."/>
        </authorList>
    </citation>
    <scope>NUCLEOTIDE SEQUENCE [LARGE SCALE GENOMIC DNA]</scope>
    <source>
        <strain evidence="1 2">Bs107</strain>
    </source>
</reference>
<organism evidence="1 2">
    <name type="scientific">Desulforamulus profundi</name>
    <dbReference type="NCBI Taxonomy" id="1383067"/>
    <lineage>
        <taxon>Bacteria</taxon>
        <taxon>Bacillati</taxon>
        <taxon>Bacillota</taxon>
        <taxon>Clostridia</taxon>
        <taxon>Eubacteriales</taxon>
        <taxon>Peptococcaceae</taxon>
        <taxon>Desulforamulus</taxon>
    </lineage>
</organism>
<protein>
    <recommendedName>
        <fullName evidence="3">DUF1444 family protein</fullName>
    </recommendedName>
</protein>
<evidence type="ECO:0008006" key="3">
    <source>
        <dbReference type="Google" id="ProtNLM"/>
    </source>
</evidence>
<evidence type="ECO:0000313" key="2">
    <source>
        <dbReference type="Proteomes" id="UP000222564"/>
    </source>
</evidence>
<keyword evidence="2" id="KW-1185">Reference proteome</keyword>
<comment type="caution">
    <text evidence="1">The sequence shown here is derived from an EMBL/GenBank/DDBJ whole genome shotgun (WGS) entry which is preliminary data.</text>
</comment>
<name>A0A2C6MCB6_9FIRM</name>
<evidence type="ECO:0000313" key="1">
    <source>
        <dbReference type="EMBL" id="PHJ37175.1"/>
    </source>
</evidence>
<proteinExistence type="predicted"/>
<dbReference type="AlphaFoldDB" id="A0A2C6MCB6"/>
<accession>A0A2C6MCB6</accession>
<gene>
    <name evidence="1" type="ORF">P378_17890</name>
</gene>
<sequence length="259" mass="30120">MMDRQTFRKTVSEYILDAVPKSLIYNLDYFAIRMKKGEYWIDLSLENFYRGYCRQRAPVRPRYIAKVLAPFIKDLRRERGISHLDVKENLHRLYPLLVGPQDAKGIVTDPLIGELSMAYVLDEGMRIFFLDQQTVKQLGFSMEKIYRIALRNFFRDLVKPLQVFDESRKIYGFNYGDTYDSSRLLALLLTPAKQGLSPKQRVLTMVPNRDVVMLFSPADQAVLRQAFMIGHSSFINNPYPISGSVYELHNGIIKEYQGL</sequence>
<dbReference type="Proteomes" id="UP000222564">
    <property type="component" value="Unassembled WGS sequence"/>
</dbReference>